<evidence type="ECO:0000259" key="1">
    <source>
        <dbReference type="Pfam" id="PF25794"/>
    </source>
</evidence>
<dbReference type="InterPro" id="IPR058210">
    <property type="entry name" value="SACS/Nov_dom"/>
</dbReference>
<dbReference type="PANTHER" id="PTHR47839:SF1">
    <property type="entry name" value="DOMAIN PROTEIN, PUTATIVE (AFU_ORTHOLOGUE AFUA_6G04830)-RELATED"/>
    <property type="match status" value="1"/>
</dbReference>
<protein>
    <recommendedName>
        <fullName evidence="1">Sacsin/Nov domain-containing protein</fullName>
    </recommendedName>
</protein>
<accession>A0A816NLH6</accession>
<sequence>MNANVVGLGVIGRDRYDIYPLKGAMFSLHKRVFPLEYDPMMVSTHYCLIKKGFVVDNVPVDDNEVLPLDKRMAVHLTVNYRKDNINIEAKYALDQRYYYITLTINGKQHNTFLSTATFVNDGMVFNAENLINVLNDFIKTSLNDVETCQGDNTGKGGNAASMSKNFLHESASSDALRLKALQLGFENFVVCRELIQNSDDAKATSFHFEISRDNDPPSSSEKDFHNKTIAEFRTINNGLIFNETDWKRVAAMAEENTNVESIGQFSVGFFCCFFIFGRTNNNIR</sequence>
<evidence type="ECO:0000313" key="2">
    <source>
        <dbReference type="EMBL" id="CAF2036314.1"/>
    </source>
</evidence>
<dbReference type="EMBL" id="CAJNRF010002343">
    <property type="protein sequence ID" value="CAF2036314.1"/>
    <property type="molecule type" value="Genomic_DNA"/>
</dbReference>
<dbReference type="Pfam" id="PF25794">
    <property type="entry name" value="SACS"/>
    <property type="match status" value="1"/>
</dbReference>
<dbReference type="SUPFAM" id="SSF55874">
    <property type="entry name" value="ATPase domain of HSP90 chaperone/DNA topoisomerase II/histidine kinase"/>
    <property type="match status" value="1"/>
</dbReference>
<evidence type="ECO:0000313" key="3">
    <source>
        <dbReference type="Proteomes" id="UP000663856"/>
    </source>
</evidence>
<gene>
    <name evidence="2" type="ORF">WKI299_LOCUS7602</name>
</gene>
<organism evidence="2 3">
    <name type="scientific">Rotaria magnacalcarata</name>
    <dbReference type="NCBI Taxonomy" id="392030"/>
    <lineage>
        <taxon>Eukaryota</taxon>
        <taxon>Metazoa</taxon>
        <taxon>Spiralia</taxon>
        <taxon>Gnathifera</taxon>
        <taxon>Rotifera</taxon>
        <taxon>Eurotatoria</taxon>
        <taxon>Bdelloidea</taxon>
        <taxon>Philodinida</taxon>
        <taxon>Philodinidae</taxon>
        <taxon>Rotaria</taxon>
    </lineage>
</organism>
<dbReference type="AlphaFoldDB" id="A0A816NLH6"/>
<dbReference type="Proteomes" id="UP000663856">
    <property type="component" value="Unassembled WGS sequence"/>
</dbReference>
<reference evidence="2" key="1">
    <citation type="submission" date="2021-02" db="EMBL/GenBank/DDBJ databases">
        <authorList>
            <person name="Nowell W R."/>
        </authorList>
    </citation>
    <scope>NUCLEOTIDE SEQUENCE</scope>
</reference>
<comment type="caution">
    <text evidence="2">The sequence shown here is derived from an EMBL/GenBank/DDBJ whole genome shotgun (WGS) entry which is preliminary data.</text>
</comment>
<proteinExistence type="predicted"/>
<dbReference type="InterPro" id="IPR036890">
    <property type="entry name" value="HATPase_C_sf"/>
</dbReference>
<feature type="domain" description="Sacsin/Nov" evidence="1">
    <location>
        <begin position="185"/>
        <end position="273"/>
    </location>
</feature>
<name>A0A816NLH6_9BILA</name>
<dbReference type="PANTHER" id="PTHR47839">
    <property type="entry name" value="DOMAIN PROTEIN, PUTATIVE (AFU_ORTHOLOGUE AFUA_6G04830)-RELATED"/>
    <property type="match status" value="1"/>
</dbReference>
<dbReference type="Gene3D" id="3.30.565.10">
    <property type="entry name" value="Histidine kinase-like ATPase, C-terminal domain"/>
    <property type="match status" value="1"/>
</dbReference>